<dbReference type="InterPro" id="IPR020845">
    <property type="entry name" value="AMP-binding_CS"/>
</dbReference>
<dbReference type="InterPro" id="IPR001031">
    <property type="entry name" value="Thioesterase"/>
</dbReference>
<dbReference type="PANTHER" id="PTHR24096">
    <property type="entry name" value="LONG-CHAIN-FATTY-ACID--COA LIGASE"/>
    <property type="match status" value="1"/>
</dbReference>
<dbReference type="Proteomes" id="UP001479436">
    <property type="component" value="Unassembled WGS sequence"/>
</dbReference>
<dbReference type="InterPro" id="IPR009081">
    <property type="entry name" value="PP-bd_ACP"/>
</dbReference>
<name>A0ABR2VS41_9FUNG</name>
<dbReference type="EMBL" id="JASJQH010007980">
    <property type="protein sequence ID" value="KAK9696307.1"/>
    <property type="molecule type" value="Genomic_DNA"/>
</dbReference>
<dbReference type="Gene3D" id="1.10.1200.10">
    <property type="entry name" value="ACP-like"/>
    <property type="match status" value="1"/>
</dbReference>
<dbReference type="InterPro" id="IPR042099">
    <property type="entry name" value="ANL_N_sf"/>
</dbReference>
<keyword evidence="3" id="KW-1185">Reference proteome</keyword>
<dbReference type="Gene3D" id="3.40.50.1820">
    <property type="entry name" value="alpha/beta hydrolase"/>
    <property type="match status" value="1"/>
</dbReference>
<organism evidence="2 3">
    <name type="scientific">Basidiobolus ranarum</name>
    <dbReference type="NCBI Taxonomy" id="34480"/>
    <lineage>
        <taxon>Eukaryota</taxon>
        <taxon>Fungi</taxon>
        <taxon>Fungi incertae sedis</taxon>
        <taxon>Zoopagomycota</taxon>
        <taxon>Entomophthoromycotina</taxon>
        <taxon>Basidiobolomycetes</taxon>
        <taxon>Basidiobolales</taxon>
        <taxon>Basidiobolaceae</taxon>
        <taxon>Basidiobolus</taxon>
    </lineage>
</organism>
<dbReference type="PANTHER" id="PTHR24096:SF267">
    <property type="entry name" value="MALONATE--COA LIGASE ACSF3, MITOCHONDRIAL"/>
    <property type="match status" value="1"/>
</dbReference>
<dbReference type="PROSITE" id="PS50075">
    <property type="entry name" value="CARRIER"/>
    <property type="match status" value="1"/>
</dbReference>
<dbReference type="InterPro" id="IPR020802">
    <property type="entry name" value="TesA-like"/>
</dbReference>
<dbReference type="InterPro" id="IPR045851">
    <property type="entry name" value="AMP-bd_C_sf"/>
</dbReference>
<gene>
    <name evidence="2" type="ORF">K7432_012544</name>
</gene>
<dbReference type="SMART" id="SM00824">
    <property type="entry name" value="PKS_TE"/>
    <property type="match status" value="1"/>
</dbReference>
<dbReference type="SUPFAM" id="SSF47336">
    <property type="entry name" value="ACP-like"/>
    <property type="match status" value="1"/>
</dbReference>
<evidence type="ECO:0000259" key="1">
    <source>
        <dbReference type="PROSITE" id="PS50075"/>
    </source>
</evidence>
<dbReference type="PROSITE" id="PS00455">
    <property type="entry name" value="AMP_BINDING"/>
    <property type="match status" value="1"/>
</dbReference>
<comment type="caution">
    <text evidence="2">The sequence shown here is derived from an EMBL/GenBank/DDBJ whole genome shotgun (WGS) entry which is preliminary data.</text>
</comment>
<proteinExistence type="predicted"/>
<protein>
    <recommendedName>
        <fullName evidence="1">Carrier domain-containing protein</fullName>
    </recommendedName>
</protein>
<reference evidence="2 3" key="1">
    <citation type="submission" date="2023-04" db="EMBL/GenBank/DDBJ databases">
        <title>Genome of Basidiobolus ranarum AG-B5.</title>
        <authorList>
            <person name="Stajich J.E."/>
            <person name="Carter-House D."/>
            <person name="Gryganskyi A."/>
        </authorList>
    </citation>
    <scope>NUCLEOTIDE SEQUENCE [LARGE SCALE GENOMIC DNA]</scope>
    <source>
        <strain evidence="2 3">AG-B5</strain>
    </source>
</reference>
<dbReference type="Pfam" id="PF00501">
    <property type="entry name" value="AMP-binding"/>
    <property type="match status" value="1"/>
</dbReference>
<dbReference type="Pfam" id="PF00550">
    <property type="entry name" value="PP-binding"/>
    <property type="match status" value="1"/>
</dbReference>
<dbReference type="InterPro" id="IPR029058">
    <property type="entry name" value="AB_hydrolase_fold"/>
</dbReference>
<accession>A0ABR2VS41</accession>
<feature type="domain" description="Carrier" evidence="1">
    <location>
        <begin position="584"/>
        <end position="663"/>
    </location>
</feature>
<sequence>MSQSAHNNNDFKNLLEVLINAARNHPNQGLRYINTTSDIANPTFCSYSKLLTKTCAIGEELRSLTNTHTHQIVVLYFDNHQDTVELFWGSLMAGFIPCILGTLKGDDEKKEMELTHLNTLFNSPIFLCRQKDHGELLSLVPYLNVQLIDDLNIPKDVEANTNSSEPEPSLSLDFNNKDTQDDVAVLLLTSGSTGNSKAVELTHANVLAAIKFKVDDYHLKSTHTLMNWVGCDHVAGLIENHITPIAAGANQIQVAASVITLEPLTLLEISEAFGVAFTFAPNFLLANIEKNLRNKLQAASSQLPLYNLSKLKRINSGGEANLVDLGKQLLLTLEEAKTEFKGIITPGFGMTETCAGCIYNKQHPYNDTGKEFASLGSPSDGLCLRVVDDDDQILATGSCGNLEITCPQLFKGYYNNPDANEQAFTKDGWFRTGDTANLANGKLELVGRTKDSIILRGVNYYSNELESSLQNIEGIVPSFVAVCPIRPKGSQTEKIAVFYLPTFSLSDEEALIRTHSSIQQQLILFCSQAAHIISPLSSSILTKNSLGKLSRGKLRQRYEKGEFNDYLKIVEQIVQARKVLTYKKPISDSEITLASFLCQIFEVAKDEMCAEENFFSMGGSSLEVVQYKAKIIEHFKLDKNWPIIRIMQHPTIRELASHLDASQSNTEGGLPNQNYDPVVPLQVTGSGVPIFFVHPGVGEVLIFVNLAKYFANERPFYALRARGFDENQTYFESMEEMADNYTAAIRKTQPQGPYAVAGYSYGGVVAYEIAKRLEAQNQRVALVGLVNIPPHIKPRMLELNWTEGFLNLSYFLDLITKEEAARVSPHLHTLTRPEQIHYVWSMASPERIKELQIDPIQLEKWVDIAESLLLCGRNYEPSGHVEQVSVFYATPLHGKKEDWLNLMLKKWDGFSKKPNNYIDVPGAHYTLMNHQYVPFFQKHLKAELIRAGI</sequence>
<evidence type="ECO:0000313" key="3">
    <source>
        <dbReference type="Proteomes" id="UP001479436"/>
    </source>
</evidence>
<dbReference type="Pfam" id="PF00975">
    <property type="entry name" value="Thioesterase"/>
    <property type="match status" value="1"/>
</dbReference>
<dbReference type="InterPro" id="IPR000873">
    <property type="entry name" value="AMP-dep_synth/lig_dom"/>
</dbReference>
<dbReference type="InterPro" id="IPR036736">
    <property type="entry name" value="ACP-like_sf"/>
</dbReference>
<dbReference type="Gene3D" id="3.30.300.30">
    <property type="match status" value="1"/>
</dbReference>
<dbReference type="SUPFAM" id="SSF56801">
    <property type="entry name" value="Acetyl-CoA synthetase-like"/>
    <property type="match status" value="1"/>
</dbReference>
<dbReference type="SUPFAM" id="SSF53474">
    <property type="entry name" value="alpha/beta-Hydrolases"/>
    <property type="match status" value="1"/>
</dbReference>
<evidence type="ECO:0000313" key="2">
    <source>
        <dbReference type="EMBL" id="KAK9696307.1"/>
    </source>
</evidence>
<dbReference type="Gene3D" id="3.40.50.12780">
    <property type="entry name" value="N-terminal domain of ligase-like"/>
    <property type="match status" value="1"/>
</dbReference>